<dbReference type="AlphaFoldDB" id="A0A2S7L024"/>
<dbReference type="PROSITE" id="PS51900">
    <property type="entry name" value="CB"/>
    <property type="match status" value="1"/>
</dbReference>
<dbReference type="PANTHER" id="PTHR30349">
    <property type="entry name" value="PHAGE INTEGRASE-RELATED"/>
    <property type="match status" value="1"/>
</dbReference>
<protein>
    <recommendedName>
        <fullName evidence="10">Integrase</fullName>
    </recommendedName>
</protein>
<evidence type="ECO:0000259" key="7">
    <source>
        <dbReference type="PROSITE" id="PS51900"/>
    </source>
</evidence>
<evidence type="ECO:0000256" key="5">
    <source>
        <dbReference type="PROSITE-ProRule" id="PRU01248"/>
    </source>
</evidence>
<dbReference type="GO" id="GO:0003677">
    <property type="term" value="F:DNA binding"/>
    <property type="evidence" value="ECO:0007669"/>
    <property type="project" value="UniProtKB-UniRule"/>
</dbReference>
<dbReference type="PANTHER" id="PTHR30349:SF41">
    <property type="entry name" value="INTEGRASE_RECOMBINASE PROTEIN MJ0367-RELATED"/>
    <property type="match status" value="1"/>
</dbReference>
<sequence length="387" mass="45854">MSKLQNPKKIIFVDYVPAELRENSEWRIIFYALNPFSEELEIKRIRVKPLSSITERRKYGKKLAANINKRLENGWNPFYEEKGGKQFVLFKKAASIYLKEINLEFKDKNLSLDTQKTYTSRITNFNFYLNQIGKEEINCYQIDVDFINDYLDYLRYEKGVSSRTRDNYFTFLFTLFEWMKKKKYIILNPCNGIKKIHKKKNDKIVIPLNVREQIFNYYQKVNLPFLTFCMCCYYCLIRRTELSKIKVSDVNIEKQTIYVSSEDSKNNKSAHVTIPNSLIILLKEHISTSAKNNYLFSNDNYKPGKVQFLPNKATSNWSKMRKKLKIDQSIKWYYLKDTGIVDLIIAGVPLNSVRDQARHHSISQTNEYIPRNMKNADEKIIKANLLF</sequence>
<dbReference type="CDD" id="cd00397">
    <property type="entry name" value="DNA_BRE_C"/>
    <property type="match status" value="1"/>
</dbReference>
<evidence type="ECO:0000313" key="9">
    <source>
        <dbReference type="Proteomes" id="UP000239522"/>
    </source>
</evidence>
<dbReference type="PROSITE" id="PS51898">
    <property type="entry name" value="TYR_RECOMBINASE"/>
    <property type="match status" value="1"/>
</dbReference>
<dbReference type="Pfam" id="PF00589">
    <property type="entry name" value="Phage_integrase"/>
    <property type="match status" value="1"/>
</dbReference>
<comment type="similarity">
    <text evidence="1">Belongs to the 'phage' integrase family.</text>
</comment>
<dbReference type="InterPro" id="IPR002104">
    <property type="entry name" value="Integrase_catalytic"/>
</dbReference>
<keyword evidence="2" id="KW-0229">DNA integration</keyword>
<proteinExistence type="inferred from homology"/>
<name>A0A2S7L024_9FLAO</name>
<gene>
    <name evidence="8" type="ORF">BST83_13750</name>
</gene>
<dbReference type="InterPro" id="IPR044068">
    <property type="entry name" value="CB"/>
</dbReference>
<dbReference type="InterPro" id="IPR025269">
    <property type="entry name" value="SAM-like_dom"/>
</dbReference>
<comment type="caution">
    <text evidence="8">The sequence shown here is derived from an EMBL/GenBank/DDBJ whole genome shotgun (WGS) entry which is preliminary data.</text>
</comment>
<dbReference type="GO" id="GO:0015074">
    <property type="term" value="P:DNA integration"/>
    <property type="evidence" value="ECO:0007669"/>
    <property type="project" value="UniProtKB-KW"/>
</dbReference>
<evidence type="ECO:0000256" key="2">
    <source>
        <dbReference type="ARBA" id="ARBA00022908"/>
    </source>
</evidence>
<dbReference type="Pfam" id="PF13102">
    <property type="entry name" value="Phage_int_SAM_5"/>
    <property type="match status" value="1"/>
</dbReference>
<evidence type="ECO:0000313" key="8">
    <source>
        <dbReference type="EMBL" id="PQB08088.1"/>
    </source>
</evidence>
<keyword evidence="3 5" id="KW-0238">DNA-binding</keyword>
<feature type="domain" description="Tyr recombinase" evidence="6">
    <location>
        <begin position="203"/>
        <end position="382"/>
    </location>
</feature>
<dbReference type="InterPro" id="IPR011010">
    <property type="entry name" value="DNA_brk_join_enz"/>
</dbReference>
<feature type="domain" description="Core-binding (CB)" evidence="7">
    <location>
        <begin position="96"/>
        <end position="180"/>
    </location>
</feature>
<dbReference type="EMBL" id="MQUA01000013">
    <property type="protein sequence ID" value="PQB08088.1"/>
    <property type="molecule type" value="Genomic_DNA"/>
</dbReference>
<dbReference type="RefSeq" id="WP_104810292.1">
    <property type="nucleotide sequence ID" value="NZ_MQUA01000013.1"/>
</dbReference>
<dbReference type="InterPro" id="IPR010998">
    <property type="entry name" value="Integrase_recombinase_N"/>
</dbReference>
<evidence type="ECO:0000259" key="6">
    <source>
        <dbReference type="PROSITE" id="PS51898"/>
    </source>
</evidence>
<evidence type="ECO:0000256" key="4">
    <source>
        <dbReference type="ARBA" id="ARBA00023172"/>
    </source>
</evidence>
<dbReference type="OrthoDB" id="1004050at2"/>
<evidence type="ECO:0008006" key="10">
    <source>
        <dbReference type="Google" id="ProtNLM"/>
    </source>
</evidence>
<reference evidence="8 9" key="1">
    <citation type="submission" date="2016-11" db="EMBL/GenBank/DDBJ databases">
        <title>Trade-off between light-utilization and light-protection in marine flavobacteria.</title>
        <authorList>
            <person name="Kumagai Y."/>
        </authorList>
    </citation>
    <scope>NUCLEOTIDE SEQUENCE [LARGE SCALE GENOMIC DNA]</scope>
    <source>
        <strain evidence="8 9">ATCC 700397</strain>
    </source>
</reference>
<dbReference type="Gene3D" id="1.10.150.130">
    <property type="match status" value="1"/>
</dbReference>
<dbReference type="GO" id="GO:0006310">
    <property type="term" value="P:DNA recombination"/>
    <property type="evidence" value="ECO:0007669"/>
    <property type="project" value="UniProtKB-KW"/>
</dbReference>
<evidence type="ECO:0000256" key="3">
    <source>
        <dbReference type="ARBA" id="ARBA00023125"/>
    </source>
</evidence>
<evidence type="ECO:0000256" key="1">
    <source>
        <dbReference type="ARBA" id="ARBA00008857"/>
    </source>
</evidence>
<dbReference type="InterPro" id="IPR050090">
    <property type="entry name" value="Tyrosine_recombinase_XerCD"/>
</dbReference>
<dbReference type="SUPFAM" id="SSF56349">
    <property type="entry name" value="DNA breaking-rejoining enzymes"/>
    <property type="match status" value="1"/>
</dbReference>
<keyword evidence="4" id="KW-0233">DNA recombination</keyword>
<dbReference type="InterPro" id="IPR013762">
    <property type="entry name" value="Integrase-like_cat_sf"/>
</dbReference>
<dbReference type="Proteomes" id="UP000239522">
    <property type="component" value="Unassembled WGS sequence"/>
</dbReference>
<dbReference type="Gene3D" id="1.10.443.10">
    <property type="entry name" value="Intergrase catalytic core"/>
    <property type="match status" value="1"/>
</dbReference>
<keyword evidence="9" id="KW-1185">Reference proteome</keyword>
<accession>A0A2S7L024</accession>
<organism evidence="8 9">
    <name type="scientific">Polaribacter filamentus</name>
    <dbReference type="NCBI Taxonomy" id="53483"/>
    <lineage>
        <taxon>Bacteria</taxon>
        <taxon>Pseudomonadati</taxon>
        <taxon>Bacteroidota</taxon>
        <taxon>Flavobacteriia</taxon>
        <taxon>Flavobacteriales</taxon>
        <taxon>Flavobacteriaceae</taxon>
    </lineage>
</organism>